<dbReference type="EMBL" id="JACHWR010000002">
    <property type="protein sequence ID" value="MBB3043429.1"/>
    <property type="molecule type" value="Genomic_DNA"/>
</dbReference>
<keyword evidence="2" id="KW-0813">Transport</keyword>
<feature type="transmembrane region" description="Helical" evidence="6">
    <location>
        <begin position="443"/>
        <end position="463"/>
    </location>
</feature>
<evidence type="ECO:0000256" key="2">
    <source>
        <dbReference type="ARBA" id="ARBA00022448"/>
    </source>
</evidence>
<dbReference type="PANTHER" id="PTHR45649">
    <property type="entry name" value="AMINO-ACID PERMEASE BAT1"/>
    <property type="match status" value="1"/>
</dbReference>
<dbReference type="Gene3D" id="1.20.1740.10">
    <property type="entry name" value="Amino acid/polyamine transporter I"/>
    <property type="match status" value="1"/>
</dbReference>
<organism evidence="7 8">
    <name type="scientific">Nocardioides soli</name>
    <dbReference type="NCBI Taxonomy" id="1036020"/>
    <lineage>
        <taxon>Bacteria</taxon>
        <taxon>Bacillati</taxon>
        <taxon>Actinomycetota</taxon>
        <taxon>Actinomycetes</taxon>
        <taxon>Propionibacteriales</taxon>
        <taxon>Nocardioidaceae</taxon>
        <taxon>Nocardioides</taxon>
    </lineage>
</organism>
<evidence type="ECO:0000313" key="8">
    <source>
        <dbReference type="Proteomes" id="UP000589626"/>
    </source>
</evidence>
<dbReference type="InterPro" id="IPR022324">
    <property type="entry name" value="Bacilysin_exporter_BacE_put"/>
</dbReference>
<sequence>MGTTSIEGNTELRREFTLWSSFAISFAFVSPIVALYSIFGLAISTAGPSFWWGFIIVFAGQFLVALVFAMLVSRWPYEGSIYQWSGKLLGPRYGWFAGWTYQWTLIIGMSTLSLATAGFIANVVGIAHPSGATRAWIALAILVAGTALNMAGRRVLRVFVSASIIAEVIGSIGLAIWLLAFHREQPLSVLTEGSPSGSGDYLAISGPFVVALVFIGFSFVGFESASAIAEEVHEPRKSLPKAMLRSLVLVAIVVMLSSLAIILAIPDLRPITAGEVADPVYYTLTGQLGAGIARPLEILFVIGFMASFLAVQTSASRIIWSFARNGALPGSKFLVRLSPGRRQPVNALLLTTAIGAALLLLSNVASDIYALMLNLTAGSFFLAFLFPLIGALVIQARGQLLGGVFSLGRATFPITVAAVLWTILELVNIAWPRKIYPEWYLNWSIPIGIFFLAMAGLVVFVLVHRPTTGSAREAEAEQVE</sequence>
<proteinExistence type="predicted"/>
<dbReference type="GO" id="GO:0016020">
    <property type="term" value="C:membrane"/>
    <property type="evidence" value="ECO:0007669"/>
    <property type="project" value="UniProtKB-SubCell"/>
</dbReference>
<feature type="transmembrane region" description="Helical" evidence="6">
    <location>
        <begin position="344"/>
        <end position="362"/>
    </location>
</feature>
<keyword evidence="8" id="KW-1185">Reference proteome</keyword>
<feature type="transmembrane region" description="Helical" evidence="6">
    <location>
        <begin position="158"/>
        <end position="181"/>
    </location>
</feature>
<evidence type="ECO:0000256" key="1">
    <source>
        <dbReference type="ARBA" id="ARBA00004141"/>
    </source>
</evidence>
<accession>A0A7W4Z1I0</accession>
<dbReference type="InterPro" id="IPR002293">
    <property type="entry name" value="AA/rel_permease1"/>
</dbReference>
<keyword evidence="4 6" id="KW-1133">Transmembrane helix</keyword>
<name>A0A7W4Z1I0_9ACTN</name>
<dbReference type="Proteomes" id="UP000589626">
    <property type="component" value="Unassembled WGS sequence"/>
</dbReference>
<feature type="transmembrane region" description="Helical" evidence="6">
    <location>
        <begin position="93"/>
        <end position="121"/>
    </location>
</feature>
<feature type="transmembrane region" description="Helical" evidence="6">
    <location>
        <begin position="243"/>
        <end position="265"/>
    </location>
</feature>
<keyword evidence="5 6" id="KW-0472">Membrane</keyword>
<feature type="transmembrane region" description="Helical" evidence="6">
    <location>
        <begin position="133"/>
        <end position="151"/>
    </location>
</feature>
<feature type="transmembrane region" description="Helical" evidence="6">
    <location>
        <begin position="201"/>
        <end position="222"/>
    </location>
</feature>
<evidence type="ECO:0000256" key="5">
    <source>
        <dbReference type="ARBA" id="ARBA00023136"/>
    </source>
</evidence>
<feature type="transmembrane region" description="Helical" evidence="6">
    <location>
        <begin position="50"/>
        <end position="72"/>
    </location>
</feature>
<protein>
    <submittedName>
        <fullName evidence="7">Amino acid transporter</fullName>
    </submittedName>
</protein>
<gene>
    <name evidence="7" type="ORF">FHU40_003247</name>
</gene>
<feature type="transmembrane region" description="Helical" evidence="6">
    <location>
        <begin position="21"/>
        <end position="44"/>
    </location>
</feature>
<dbReference type="PRINTS" id="PR01988">
    <property type="entry name" value="EXPORTERBACE"/>
</dbReference>
<feature type="transmembrane region" description="Helical" evidence="6">
    <location>
        <begin position="298"/>
        <end position="323"/>
    </location>
</feature>
<evidence type="ECO:0000256" key="6">
    <source>
        <dbReference type="SAM" id="Phobius"/>
    </source>
</evidence>
<feature type="transmembrane region" description="Helical" evidence="6">
    <location>
        <begin position="368"/>
        <end position="393"/>
    </location>
</feature>
<feature type="transmembrane region" description="Helical" evidence="6">
    <location>
        <begin position="400"/>
        <end position="423"/>
    </location>
</feature>
<comment type="subcellular location">
    <subcellularLocation>
        <location evidence="1">Membrane</location>
        <topology evidence="1">Multi-pass membrane protein</topology>
    </subcellularLocation>
</comment>
<dbReference type="GO" id="GO:0022857">
    <property type="term" value="F:transmembrane transporter activity"/>
    <property type="evidence" value="ECO:0007669"/>
    <property type="project" value="InterPro"/>
</dbReference>
<dbReference type="AlphaFoldDB" id="A0A7W4Z1I0"/>
<dbReference type="PANTHER" id="PTHR45649:SF26">
    <property type="entry name" value="OS04G0435100 PROTEIN"/>
    <property type="match status" value="1"/>
</dbReference>
<evidence type="ECO:0000256" key="3">
    <source>
        <dbReference type="ARBA" id="ARBA00022692"/>
    </source>
</evidence>
<dbReference type="Pfam" id="PF13520">
    <property type="entry name" value="AA_permease_2"/>
    <property type="match status" value="1"/>
</dbReference>
<evidence type="ECO:0000256" key="4">
    <source>
        <dbReference type="ARBA" id="ARBA00022989"/>
    </source>
</evidence>
<comment type="caution">
    <text evidence="7">The sequence shown here is derived from an EMBL/GenBank/DDBJ whole genome shotgun (WGS) entry which is preliminary data.</text>
</comment>
<dbReference type="PIRSF" id="PIRSF006060">
    <property type="entry name" value="AA_transporter"/>
    <property type="match status" value="1"/>
</dbReference>
<evidence type="ECO:0000313" key="7">
    <source>
        <dbReference type="EMBL" id="MBB3043429.1"/>
    </source>
</evidence>
<dbReference type="RefSeq" id="WP_183593267.1">
    <property type="nucleotide sequence ID" value="NZ_JACHWR010000002.1"/>
</dbReference>
<reference evidence="7 8" key="1">
    <citation type="submission" date="2020-08" db="EMBL/GenBank/DDBJ databases">
        <title>Sequencing the genomes of 1000 actinobacteria strains.</title>
        <authorList>
            <person name="Klenk H.-P."/>
        </authorList>
    </citation>
    <scope>NUCLEOTIDE SEQUENCE [LARGE SCALE GENOMIC DNA]</scope>
    <source>
        <strain evidence="7 8">DSM 105498</strain>
    </source>
</reference>
<keyword evidence="3 6" id="KW-0812">Transmembrane</keyword>